<dbReference type="Gene3D" id="2.40.100.10">
    <property type="entry name" value="Cyclophilin-like"/>
    <property type="match status" value="1"/>
</dbReference>
<dbReference type="InterPro" id="IPR002130">
    <property type="entry name" value="Cyclophilin-type_PPIase_dom"/>
</dbReference>
<comment type="function">
    <text evidence="1">PPIases accelerate the folding of proteins. It catalyzes the cis-trans isomerization of proline imidic peptide bonds in oligopeptides.</text>
</comment>
<keyword evidence="3" id="KW-0812">Transmembrane</keyword>
<dbReference type="PANTHER" id="PTHR45625">
    <property type="entry name" value="PEPTIDYL-PROLYL CIS-TRANS ISOMERASE-RELATED"/>
    <property type="match status" value="1"/>
</dbReference>
<feature type="transmembrane region" description="Helical" evidence="3">
    <location>
        <begin position="31"/>
        <end position="52"/>
    </location>
</feature>
<dbReference type="SUPFAM" id="SSF50891">
    <property type="entry name" value="Cyclophilin-like"/>
    <property type="match status" value="1"/>
</dbReference>
<dbReference type="PROSITE" id="PS50072">
    <property type="entry name" value="CSA_PPIASE_2"/>
    <property type="match status" value="1"/>
</dbReference>
<dbReference type="RefSeq" id="WP_075123615.1">
    <property type="nucleotide sequence ID" value="NZ_MSIE01000001.1"/>
</dbReference>
<dbReference type="InterPro" id="IPR044666">
    <property type="entry name" value="Cyclophilin_A-like"/>
</dbReference>
<dbReference type="CDD" id="cd00317">
    <property type="entry name" value="cyclophilin"/>
    <property type="match status" value="1"/>
</dbReference>
<reference evidence="5 6" key="1">
    <citation type="submission" date="2016-12" db="EMBL/GenBank/DDBJ databases">
        <title>The draft genome sequence of Actinophytocola sp. 11-183.</title>
        <authorList>
            <person name="Wang W."/>
            <person name="Yuan L."/>
        </authorList>
    </citation>
    <scope>NUCLEOTIDE SEQUENCE [LARGE SCALE GENOMIC DNA]</scope>
    <source>
        <strain evidence="5 6">11-183</strain>
    </source>
</reference>
<evidence type="ECO:0000313" key="5">
    <source>
        <dbReference type="EMBL" id="OLF19581.1"/>
    </source>
</evidence>
<dbReference type="InterPro" id="IPR029000">
    <property type="entry name" value="Cyclophilin-like_dom_sf"/>
</dbReference>
<evidence type="ECO:0000256" key="2">
    <source>
        <dbReference type="SAM" id="MobiDB-lite"/>
    </source>
</evidence>
<dbReference type="OrthoDB" id="5507614at2"/>
<name>A0A1Q8CYZ0_9PSEU</name>
<keyword evidence="3" id="KW-1133">Transmembrane helix</keyword>
<keyword evidence="3" id="KW-0472">Membrane</keyword>
<evidence type="ECO:0000259" key="4">
    <source>
        <dbReference type="PROSITE" id="PS50072"/>
    </source>
</evidence>
<evidence type="ECO:0000256" key="3">
    <source>
        <dbReference type="SAM" id="Phobius"/>
    </source>
</evidence>
<feature type="region of interest" description="Disordered" evidence="2">
    <location>
        <begin position="251"/>
        <end position="275"/>
    </location>
</feature>
<organism evidence="5 6">
    <name type="scientific">Actinophytocola xanthii</name>
    <dbReference type="NCBI Taxonomy" id="1912961"/>
    <lineage>
        <taxon>Bacteria</taxon>
        <taxon>Bacillati</taxon>
        <taxon>Actinomycetota</taxon>
        <taxon>Actinomycetes</taxon>
        <taxon>Pseudonocardiales</taxon>
        <taxon>Pseudonocardiaceae</taxon>
    </lineage>
</organism>
<dbReference type="Proteomes" id="UP000185596">
    <property type="component" value="Unassembled WGS sequence"/>
</dbReference>
<dbReference type="EMBL" id="MSIE01000001">
    <property type="protein sequence ID" value="OLF19581.1"/>
    <property type="molecule type" value="Genomic_DNA"/>
</dbReference>
<feature type="domain" description="PPIase cyclophilin-type" evidence="4">
    <location>
        <begin position="116"/>
        <end position="273"/>
    </location>
</feature>
<evidence type="ECO:0000256" key="1">
    <source>
        <dbReference type="ARBA" id="ARBA00002388"/>
    </source>
</evidence>
<comment type="caution">
    <text evidence="5">The sequence shown here is derived from an EMBL/GenBank/DDBJ whole genome shotgun (WGS) entry which is preliminary data.</text>
</comment>
<accession>A0A1Q8CYZ0</accession>
<evidence type="ECO:0000313" key="6">
    <source>
        <dbReference type="Proteomes" id="UP000185596"/>
    </source>
</evidence>
<gene>
    <name evidence="5" type="ORF">BU204_01300</name>
</gene>
<sequence length="275" mass="28852">MPSNEQRRQAAKRKLERQLARRAERAKRRRIWGVSLTVIVVVGVVVLVYWLANLGPEDSEAATENTEESTPATSEGPCAYAESTGEDPPKDVGMPEDPEQTPSTGTVTMTLKTNQGTIPLTLDRAKAPCTVQSMEHLAKEKYFDGTTCHRLTSAAGLKVLQCGDPKGDGTGGPGYTVPDELPTDLANSPGGGELKTYPRGVLAMANGGPDTGGSQFFMVYGDSSLPPNYTVFGTVEASGLTVLDKVAQGGITPGTSPEDGAPKKAVTIESATLAG</sequence>
<protein>
    <submittedName>
        <fullName evidence="5">Peptidyl-prolyl cis-trans isomerase</fullName>
    </submittedName>
</protein>
<dbReference type="PANTHER" id="PTHR45625:SF3">
    <property type="entry name" value="PEPTIDYL-PROLYL CIS-TRANS ISOMERASE B-RELATED"/>
    <property type="match status" value="1"/>
</dbReference>
<feature type="region of interest" description="Disordered" evidence="2">
    <location>
        <begin position="58"/>
        <end position="107"/>
    </location>
</feature>
<keyword evidence="6" id="KW-1185">Reference proteome</keyword>
<keyword evidence="5" id="KW-0413">Isomerase</keyword>
<dbReference type="STRING" id="1912961.BU204_01300"/>
<proteinExistence type="predicted"/>
<dbReference type="AlphaFoldDB" id="A0A1Q8CYZ0"/>
<feature type="compositionally biased region" description="Acidic residues" evidence="2">
    <location>
        <begin position="58"/>
        <end position="67"/>
    </location>
</feature>
<dbReference type="GO" id="GO:0003755">
    <property type="term" value="F:peptidyl-prolyl cis-trans isomerase activity"/>
    <property type="evidence" value="ECO:0007669"/>
    <property type="project" value="InterPro"/>
</dbReference>
<dbReference type="Pfam" id="PF00160">
    <property type="entry name" value="Pro_isomerase"/>
    <property type="match status" value="1"/>
</dbReference>